<dbReference type="RefSeq" id="WP_090902710.1">
    <property type="nucleotide sequence ID" value="NZ_FNYO01000094.1"/>
</dbReference>
<gene>
    <name evidence="2" type="ORF">SAMN04244579_04253</name>
</gene>
<dbReference type="STRING" id="170623.SAMN04244579_04253"/>
<organism evidence="2 3">
    <name type="scientific">Azotobacter beijerinckii</name>
    <dbReference type="NCBI Taxonomy" id="170623"/>
    <lineage>
        <taxon>Bacteria</taxon>
        <taxon>Pseudomonadati</taxon>
        <taxon>Pseudomonadota</taxon>
        <taxon>Gammaproteobacteria</taxon>
        <taxon>Pseudomonadales</taxon>
        <taxon>Pseudomonadaceae</taxon>
        <taxon>Azotobacter</taxon>
    </lineage>
</organism>
<dbReference type="EMBL" id="FNYO01000094">
    <property type="protein sequence ID" value="SEJ41050.1"/>
    <property type="molecule type" value="Genomic_DNA"/>
</dbReference>
<dbReference type="Gene3D" id="2.60.40.3440">
    <property type="match status" value="1"/>
</dbReference>
<feature type="chain" id="PRO_5011674328" description="RapA2 cadherin-like domain-containing protein" evidence="1">
    <location>
        <begin position="24"/>
        <end position="741"/>
    </location>
</feature>
<feature type="signal peptide" evidence="1">
    <location>
        <begin position="1"/>
        <end position="23"/>
    </location>
</feature>
<evidence type="ECO:0000313" key="2">
    <source>
        <dbReference type="EMBL" id="SEJ41050.1"/>
    </source>
</evidence>
<keyword evidence="1" id="KW-0732">Signal</keyword>
<proteinExistence type="predicted"/>
<dbReference type="Gene3D" id="2.60.40.10">
    <property type="entry name" value="Immunoglobulins"/>
    <property type="match status" value="1"/>
</dbReference>
<evidence type="ECO:0000256" key="1">
    <source>
        <dbReference type="SAM" id="SignalP"/>
    </source>
</evidence>
<reference evidence="2 3" key="1">
    <citation type="submission" date="2016-10" db="EMBL/GenBank/DDBJ databases">
        <authorList>
            <person name="de Groot N.N."/>
        </authorList>
    </citation>
    <scope>NUCLEOTIDE SEQUENCE [LARGE SCALE GENOMIC DNA]</scope>
    <source>
        <strain evidence="2 3">DSM 1041</strain>
    </source>
</reference>
<evidence type="ECO:0000313" key="3">
    <source>
        <dbReference type="Proteomes" id="UP000199005"/>
    </source>
</evidence>
<accession>A0A1H6YUU4</accession>
<dbReference type="AlphaFoldDB" id="A0A1H6YUU4"/>
<dbReference type="Pfam" id="PF17963">
    <property type="entry name" value="Big_9"/>
    <property type="match status" value="2"/>
</dbReference>
<protein>
    <recommendedName>
        <fullName evidence="4">RapA2 cadherin-like domain-containing protein</fullName>
    </recommendedName>
</protein>
<evidence type="ECO:0008006" key="4">
    <source>
        <dbReference type="Google" id="ProtNLM"/>
    </source>
</evidence>
<dbReference type="InterPro" id="IPR013783">
    <property type="entry name" value="Ig-like_fold"/>
</dbReference>
<name>A0A1H6YUU4_9GAMM</name>
<sequence length="741" mass="76418">MNKWSGFLLSALGLAVAAGTAQADLAAVDPGPYTPATGGFPQWYRDENNLPLELCQSKAVSPTVAGAPGAPAYLCTLLPEPGVYDDTQPMVFPDNWPPELFWFLAETSIPNNASGFGLEVYIAAIEAAFALEHPVDGDQQSFARIRIRASVPVAGEYTITHPYGVEKVKVETTGRRAINLVRDIGIGAPGDFSGALTGDVGPFLTRENGTRVTAVNPETGLSETFIGDPNEAVAVTGGLSGNNLVRIQGPAGTIETSLFNLSGKVLDSRPATPLTIDRDTYGRTAEGTRIDLFANSSTDAEVCYRETLALVDSTPPSPCQSGLTGDNNGAFFASEPASQGLPPLVVLTASDPDQTTRPSSLSAHLTDVVKIGTARYSWADNRLTIEARSSDETAIPDLAAEGFGRLAKSGTLQTLSVTGLSQPPASVTVKSAAGGVDTEPVTVVDRAPVVAPNEPPRAVADSAATSEGVPVTIAVLANDSDPDGDTPLSVIDLAMTGGSPGNVAANGSTQAIYTPPSSGVPAAGLQATFTYRVQDARGGRSEPATVTVSVAANRAPIAANDTASAIGNGTPVTLNVLANDNDPEGNTPLAIVNLTQPAAGQGSVSSNGSTLTYTPPSGVTANFNTTFTYQVRDSLGAVSASATVTVTVTAPAVQENLVVQNATVQAKNNNRWNWDIRGTTNVVNGNTIRVLVNGVTLGTATSNPNGRWQIKLSNSSVAPPTSRTVTVNTSLTSRVIAITVQ</sequence>
<dbReference type="Proteomes" id="UP000199005">
    <property type="component" value="Unassembled WGS sequence"/>
</dbReference>